<dbReference type="InterPro" id="IPR001270">
    <property type="entry name" value="ClpA/B"/>
</dbReference>
<keyword evidence="12" id="KW-1185">Reference proteome</keyword>
<evidence type="ECO:0000256" key="2">
    <source>
        <dbReference type="ARBA" id="ARBA00006235"/>
    </source>
</evidence>
<dbReference type="Gene3D" id="3.40.50.300">
    <property type="entry name" value="P-loop containing nucleotide triphosphate hydrolases"/>
    <property type="match status" value="1"/>
</dbReference>
<keyword evidence="5" id="KW-0256">Endoplasmic reticulum</keyword>
<dbReference type="GO" id="GO:0071218">
    <property type="term" value="P:cellular response to misfolded protein"/>
    <property type="evidence" value="ECO:0007669"/>
    <property type="project" value="TreeGrafter"/>
</dbReference>
<dbReference type="InterPro" id="IPR049337">
    <property type="entry name" value="TOR1A_C"/>
</dbReference>
<dbReference type="PANTHER" id="PTHR10760">
    <property type="entry name" value="TORSIN"/>
    <property type="match status" value="1"/>
</dbReference>
<dbReference type="Pfam" id="PF06309">
    <property type="entry name" value="Torsin"/>
    <property type="match status" value="1"/>
</dbReference>
<name>A0AA36DI85_9BILA</name>
<proteinExistence type="inferred from homology"/>
<feature type="region of interest" description="Disordered" evidence="8">
    <location>
        <begin position="338"/>
        <end position="360"/>
    </location>
</feature>
<accession>A0AA36DI85</accession>
<comment type="caution">
    <text evidence="11">The sequence shown here is derived from an EMBL/GenBank/DDBJ whole genome shotgun (WGS) entry which is preliminary data.</text>
</comment>
<feature type="chain" id="PRO_5041311008" description="Torsin-1A C-terminal domain-containing protein" evidence="9">
    <location>
        <begin position="19"/>
        <end position="360"/>
    </location>
</feature>
<dbReference type="InterPro" id="IPR010448">
    <property type="entry name" value="Torsin"/>
</dbReference>
<gene>
    <name evidence="11" type="ORF">MSPICULIGERA_LOCUS25016</name>
</gene>
<keyword evidence="6" id="KW-0067">ATP-binding</keyword>
<keyword evidence="4" id="KW-0547">Nucleotide-binding</keyword>
<reference evidence="11" key="1">
    <citation type="submission" date="2023-06" db="EMBL/GenBank/DDBJ databases">
        <authorList>
            <person name="Delattre M."/>
        </authorList>
    </citation>
    <scope>NUCLEOTIDE SEQUENCE</scope>
    <source>
        <strain evidence="11">AF72</strain>
    </source>
</reference>
<comment type="similarity">
    <text evidence="2">Belongs to the ClpA/ClpB family. Torsin subfamily.</text>
</comment>
<organism evidence="11 12">
    <name type="scientific">Mesorhabditis spiculigera</name>
    <dbReference type="NCBI Taxonomy" id="96644"/>
    <lineage>
        <taxon>Eukaryota</taxon>
        <taxon>Metazoa</taxon>
        <taxon>Ecdysozoa</taxon>
        <taxon>Nematoda</taxon>
        <taxon>Chromadorea</taxon>
        <taxon>Rhabditida</taxon>
        <taxon>Rhabditina</taxon>
        <taxon>Rhabditomorpha</taxon>
        <taxon>Rhabditoidea</taxon>
        <taxon>Rhabditidae</taxon>
        <taxon>Mesorhabditinae</taxon>
        <taxon>Mesorhabditis</taxon>
    </lineage>
</organism>
<evidence type="ECO:0000259" key="10">
    <source>
        <dbReference type="Pfam" id="PF21376"/>
    </source>
</evidence>
<feature type="domain" description="Torsin-1A C-terminal" evidence="10">
    <location>
        <begin position="272"/>
        <end position="330"/>
    </location>
</feature>
<dbReference type="PRINTS" id="PR00300">
    <property type="entry name" value="CLPPROTEASEA"/>
</dbReference>
<evidence type="ECO:0000256" key="7">
    <source>
        <dbReference type="ARBA" id="ARBA00023180"/>
    </source>
</evidence>
<evidence type="ECO:0000256" key="3">
    <source>
        <dbReference type="ARBA" id="ARBA00022729"/>
    </source>
</evidence>
<feature type="signal peptide" evidence="9">
    <location>
        <begin position="1"/>
        <end position="18"/>
    </location>
</feature>
<keyword evidence="3 9" id="KW-0732">Signal</keyword>
<evidence type="ECO:0000256" key="6">
    <source>
        <dbReference type="ARBA" id="ARBA00022840"/>
    </source>
</evidence>
<dbReference type="InterPro" id="IPR027417">
    <property type="entry name" value="P-loop_NTPase"/>
</dbReference>
<dbReference type="GO" id="GO:0016887">
    <property type="term" value="F:ATP hydrolysis activity"/>
    <property type="evidence" value="ECO:0007669"/>
    <property type="project" value="InterPro"/>
</dbReference>
<feature type="non-terminal residue" evidence="11">
    <location>
        <position position="1"/>
    </location>
</feature>
<evidence type="ECO:0000256" key="5">
    <source>
        <dbReference type="ARBA" id="ARBA00022824"/>
    </source>
</evidence>
<protein>
    <recommendedName>
        <fullName evidence="10">Torsin-1A C-terminal domain-containing protein</fullName>
    </recommendedName>
</protein>
<dbReference type="PANTHER" id="PTHR10760:SF2">
    <property type="entry name" value="LD13476P-RELATED"/>
    <property type="match status" value="1"/>
</dbReference>
<dbReference type="GO" id="GO:0005524">
    <property type="term" value="F:ATP binding"/>
    <property type="evidence" value="ECO:0007669"/>
    <property type="project" value="UniProtKB-KW"/>
</dbReference>
<comment type="subcellular location">
    <subcellularLocation>
        <location evidence="1">Endoplasmic reticulum lumen</location>
    </subcellularLocation>
</comment>
<evidence type="ECO:0000313" key="11">
    <source>
        <dbReference type="EMBL" id="CAJ0587036.1"/>
    </source>
</evidence>
<dbReference type="Pfam" id="PF21376">
    <property type="entry name" value="TOR1A_C"/>
    <property type="match status" value="1"/>
</dbReference>
<evidence type="ECO:0000256" key="4">
    <source>
        <dbReference type="ARBA" id="ARBA00022741"/>
    </source>
</evidence>
<dbReference type="SUPFAM" id="SSF52540">
    <property type="entry name" value="P-loop containing nucleoside triphosphate hydrolases"/>
    <property type="match status" value="1"/>
</dbReference>
<evidence type="ECO:0000256" key="9">
    <source>
        <dbReference type="SAM" id="SignalP"/>
    </source>
</evidence>
<keyword evidence="7" id="KW-0325">Glycoprotein</keyword>
<dbReference type="EMBL" id="CATQJA010002709">
    <property type="protein sequence ID" value="CAJ0587036.1"/>
    <property type="molecule type" value="Genomic_DNA"/>
</dbReference>
<evidence type="ECO:0000313" key="12">
    <source>
        <dbReference type="Proteomes" id="UP001177023"/>
    </source>
</evidence>
<sequence length="360" mass="40828">MLLRTIFLCLCYTMVVLAEPLSLLIGAASLAGVGLFVGFKDKIKCKITECCDAPYVSPNFYVLREQLNQRVFGQHIVLDSVVDAIETHWNGRPTKPLVMSFHGFTGCGKNYVSQIIAENIYKNGMRSRFVQNIVATADFPDGSRVAEYEEKLRDRLMDSISACGRSLFIIDEVDKMPERLLSSLKPFMDHHKEVGGRDFRKAVFLLLSNKGSEDILKITLAHHEAGHERTSLRLKDFEGKVAHETFNRDGGLKMSEIISNHLIDHYVPFLPLERVHLEKCIYTYLERQGRPDLAKQQNTVKHVADQLQFFPKGNPIYSSSGCKRVNAKADLILAEENRADGKSKKSVDEHKTDERVRDEI</sequence>
<dbReference type="FunFam" id="3.40.50.300:FF:002276">
    <property type="entry name" value="Torsin, putative"/>
    <property type="match status" value="1"/>
</dbReference>
<dbReference type="AlphaFoldDB" id="A0AA36DI85"/>
<dbReference type="Proteomes" id="UP001177023">
    <property type="component" value="Unassembled WGS sequence"/>
</dbReference>
<evidence type="ECO:0000256" key="8">
    <source>
        <dbReference type="SAM" id="MobiDB-lite"/>
    </source>
</evidence>
<evidence type="ECO:0000256" key="1">
    <source>
        <dbReference type="ARBA" id="ARBA00004319"/>
    </source>
</evidence>
<dbReference type="GO" id="GO:0005788">
    <property type="term" value="C:endoplasmic reticulum lumen"/>
    <property type="evidence" value="ECO:0007669"/>
    <property type="project" value="UniProtKB-SubCell"/>
</dbReference>